<sequence>VDVPIGVPVAGRGDVKVERLVGFFVNTLVLRTDVSGDPSFRELVGRVRAADLAAFAHQDVPFERIVEIVNPERSAARHPLFQTALTCNTADEISALDVTTRLPGLTSRPLSVDTGAAKFDLDFEFGESRTDDGAPAGMTGTLDYSADLFDPGTAESLVTRLLKLLEAVTADQDLKVHDIDLLDAAERDLVLREWGGGEVYVLAPGLRPVPPGVYADVYEALDVPGEGMVADPFGRPGRWLRPTGERGRWSRAGDLVRTRAQESDTAPGPGRAARTPQEEILCGLFADVLGVDAVGVDESFFEQGGHSLAAIRLMNHIRASLDTPVSLKDFFEDPTPGGVAKLLGASGSSGGVVLGSGVRPERVPLSFAQRRLWFLDRLDGSGAVYNVPIALRFSGRLDRGALFGALGDVVGRHEVLRTVIAEDGDGPYQVVLDEGAVSVDWVVRSVGEGELDRELSAAAQRGFDLSGELPVRGFLFELGVDEHVVLLVMHHIAGDGWSVGPLAADFAEAFVARCGGGVPEWEPLPVQYADFAVWQRELLGSEGDEGSLLSRQVEFWRAGLAGLPVELSLPVDRVRPVVGSQRGGRVEFDVSAALHAGAAGVARECGATVFMVVQAALGVLLSRLGGGVDVPIGVPVAGRGDVKVERLVGFFVNTLVLR</sequence>
<gene>
    <name evidence="5" type="ORF">PV399_48465</name>
</gene>
<dbReference type="CDD" id="cd19540">
    <property type="entry name" value="LCL_NRPS-like"/>
    <property type="match status" value="1"/>
</dbReference>
<evidence type="ECO:0000313" key="6">
    <source>
        <dbReference type="Proteomes" id="UP001282288"/>
    </source>
</evidence>
<proteinExistence type="predicted"/>
<dbReference type="GO" id="GO:0031177">
    <property type="term" value="F:phosphopantetheine binding"/>
    <property type="evidence" value="ECO:0007669"/>
    <property type="project" value="InterPro"/>
</dbReference>
<dbReference type="GO" id="GO:0005829">
    <property type="term" value="C:cytosol"/>
    <property type="evidence" value="ECO:0007669"/>
    <property type="project" value="TreeGrafter"/>
</dbReference>
<evidence type="ECO:0000256" key="3">
    <source>
        <dbReference type="ARBA" id="ARBA00022553"/>
    </source>
</evidence>
<dbReference type="InterPro" id="IPR036736">
    <property type="entry name" value="ACP-like_sf"/>
</dbReference>
<dbReference type="InterPro" id="IPR020806">
    <property type="entry name" value="PKS_PP-bd"/>
</dbReference>
<dbReference type="RefSeq" id="WP_319061256.1">
    <property type="nucleotide sequence ID" value="NZ_JARAWC010000139.1"/>
</dbReference>
<comment type="cofactor">
    <cofactor evidence="1">
        <name>pantetheine 4'-phosphate</name>
        <dbReference type="ChEBI" id="CHEBI:47942"/>
    </cofactor>
</comment>
<dbReference type="GO" id="GO:0043041">
    <property type="term" value="P:amino acid activation for nonribosomal peptide biosynthetic process"/>
    <property type="evidence" value="ECO:0007669"/>
    <property type="project" value="TreeGrafter"/>
</dbReference>
<evidence type="ECO:0000313" key="5">
    <source>
        <dbReference type="EMBL" id="MDX2967468.1"/>
    </source>
</evidence>
<organism evidence="5 6">
    <name type="scientific">Streptomyces acidiscabies</name>
    <dbReference type="NCBI Taxonomy" id="42234"/>
    <lineage>
        <taxon>Bacteria</taxon>
        <taxon>Bacillati</taxon>
        <taxon>Actinomycetota</taxon>
        <taxon>Actinomycetes</taxon>
        <taxon>Kitasatosporales</taxon>
        <taxon>Streptomycetaceae</taxon>
        <taxon>Streptomyces</taxon>
    </lineage>
</organism>
<dbReference type="PANTHER" id="PTHR45527">
    <property type="entry name" value="NONRIBOSOMAL PEPTIDE SYNTHETASE"/>
    <property type="match status" value="1"/>
</dbReference>
<dbReference type="GO" id="GO:0017000">
    <property type="term" value="P:antibiotic biosynthetic process"/>
    <property type="evidence" value="ECO:0007669"/>
    <property type="project" value="UniProtKB-ARBA"/>
</dbReference>
<dbReference type="EMBL" id="JARAWC010000139">
    <property type="protein sequence ID" value="MDX2967468.1"/>
    <property type="molecule type" value="Genomic_DNA"/>
</dbReference>
<dbReference type="Pfam" id="PF00668">
    <property type="entry name" value="Condensation"/>
    <property type="match status" value="2"/>
</dbReference>
<evidence type="ECO:0000256" key="2">
    <source>
        <dbReference type="ARBA" id="ARBA00022450"/>
    </source>
</evidence>
<dbReference type="GO" id="GO:0044550">
    <property type="term" value="P:secondary metabolite biosynthetic process"/>
    <property type="evidence" value="ECO:0007669"/>
    <property type="project" value="TreeGrafter"/>
</dbReference>
<dbReference type="InterPro" id="IPR001242">
    <property type="entry name" value="Condensation_dom"/>
</dbReference>
<dbReference type="PANTHER" id="PTHR45527:SF1">
    <property type="entry name" value="FATTY ACID SYNTHASE"/>
    <property type="match status" value="1"/>
</dbReference>
<dbReference type="Gene3D" id="1.10.1200.10">
    <property type="entry name" value="ACP-like"/>
    <property type="match status" value="1"/>
</dbReference>
<dbReference type="GO" id="GO:0003824">
    <property type="term" value="F:catalytic activity"/>
    <property type="evidence" value="ECO:0007669"/>
    <property type="project" value="InterPro"/>
</dbReference>
<accession>A0AAP6BMK0</accession>
<evidence type="ECO:0000259" key="4">
    <source>
        <dbReference type="PROSITE" id="PS50075"/>
    </source>
</evidence>
<keyword evidence="2" id="KW-0596">Phosphopantetheine</keyword>
<dbReference type="Gene3D" id="3.30.559.10">
    <property type="entry name" value="Chloramphenicol acetyltransferase-like domain"/>
    <property type="match status" value="1"/>
</dbReference>
<reference evidence="5" key="1">
    <citation type="journal article" date="2023" name="Microb. Genom.">
        <title>Mesoterricola silvestris gen. nov., sp. nov., Mesoterricola sediminis sp. nov., Geothrix oryzae sp. nov., Geothrix edaphica sp. nov., Geothrix rubra sp. nov., and Geothrix limicola sp. nov., six novel members of Acidobacteriota isolated from soils.</title>
        <authorList>
            <person name="Weisberg A.J."/>
            <person name="Pearce E."/>
            <person name="Kramer C.G."/>
            <person name="Chang J.H."/>
            <person name="Clarke C.R."/>
        </authorList>
    </citation>
    <scope>NUCLEOTIDE SEQUENCE</scope>
    <source>
        <strain evidence="5">NRRL_B-16521</strain>
    </source>
</reference>
<protein>
    <submittedName>
        <fullName evidence="5">Condensation domain-containing protein</fullName>
    </submittedName>
</protein>
<dbReference type="SUPFAM" id="SSF47336">
    <property type="entry name" value="ACP-like"/>
    <property type="match status" value="1"/>
</dbReference>
<feature type="non-terminal residue" evidence="5">
    <location>
        <position position="1"/>
    </location>
</feature>
<name>A0AAP6BMK0_9ACTN</name>
<dbReference type="SMART" id="SM00823">
    <property type="entry name" value="PKS_PP"/>
    <property type="match status" value="1"/>
</dbReference>
<feature type="non-terminal residue" evidence="5">
    <location>
        <position position="658"/>
    </location>
</feature>
<dbReference type="InterPro" id="IPR009081">
    <property type="entry name" value="PP-bd_ACP"/>
</dbReference>
<evidence type="ECO:0000256" key="1">
    <source>
        <dbReference type="ARBA" id="ARBA00001957"/>
    </source>
</evidence>
<dbReference type="PROSITE" id="PS50075">
    <property type="entry name" value="CARRIER"/>
    <property type="match status" value="1"/>
</dbReference>
<feature type="domain" description="Carrier" evidence="4">
    <location>
        <begin position="272"/>
        <end position="347"/>
    </location>
</feature>
<comment type="caution">
    <text evidence="5">The sequence shown here is derived from an EMBL/GenBank/DDBJ whole genome shotgun (WGS) entry which is preliminary data.</text>
</comment>
<dbReference type="Proteomes" id="UP001282288">
    <property type="component" value="Unassembled WGS sequence"/>
</dbReference>
<dbReference type="GO" id="GO:0008610">
    <property type="term" value="P:lipid biosynthetic process"/>
    <property type="evidence" value="ECO:0007669"/>
    <property type="project" value="UniProtKB-ARBA"/>
</dbReference>
<dbReference type="SUPFAM" id="SSF52777">
    <property type="entry name" value="CoA-dependent acyltransferases"/>
    <property type="match status" value="3"/>
</dbReference>
<dbReference type="AlphaFoldDB" id="A0AAP6BMK0"/>
<dbReference type="InterPro" id="IPR023213">
    <property type="entry name" value="CAT-like_dom_sf"/>
</dbReference>
<dbReference type="Gene3D" id="3.30.559.30">
    <property type="entry name" value="Nonribosomal peptide synthetase, condensation domain"/>
    <property type="match status" value="2"/>
</dbReference>
<dbReference type="Pfam" id="PF00550">
    <property type="entry name" value="PP-binding"/>
    <property type="match status" value="1"/>
</dbReference>
<keyword evidence="3" id="KW-0597">Phosphoprotein</keyword>